<evidence type="ECO:0000259" key="5">
    <source>
        <dbReference type="PROSITE" id="PS50893"/>
    </source>
</evidence>
<dbReference type="SMART" id="SM00382">
    <property type="entry name" value="AAA"/>
    <property type="match status" value="1"/>
</dbReference>
<evidence type="ECO:0000256" key="4">
    <source>
        <dbReference type="SAM" id="SignalP"/>
    </source>
</evidence>
<comment type="caution">
    <text evidence="6">The sequence shown here is derived from an EMBL/GenBank/DDBJ whole genome shotgun (WGS) entry which is preliminary data.</text>
</comment>
<dbReference type="Proteomes" id="UP000774570">
    <property type="component" value="Unassembled WGS sequence"/>
</dbReference>
<feature type="chain" id="PRO_5046229762" evidence="4">
    <location>
        <begin position="26"/>
        <end position="304"/>
    </location>
</feature>
<keyword evidence="1" id="KW-0813">Transport</keyword>
<feature type="domain" description="ABC transporter" evidence="5">
    <location>
        <begin position="46"/>
        <end position="295"/>
    </location>
</feature>
<dbReference type="InterPro" id="IPR027417">
    <property type="entry name" value="P-loop_NTPase"/>
</dbReference>
<dbReference type="PROSITE" id="PS50893">
    <property type="entry name" value="ABC_TRANSPORTER_2"/>
    <property type="match status" value="1"/>
</dbReference>
<accession>A0ABS7G544</accession>
<organism evidence="6 7">
    <name type="scientific">Actinomadura parmotrematis</name>
    <dbReference type="NCBI Taxonomy" id="2864039"/>
    <lineage>
        <taxon>Bacteria</taxon>
        <taxon>Bacillati</taxon>
        <taxon>Actinomycetota</taxon>
        <taxon>Actinomycetes</taxon>
        <taxon>Streptosporangiales</taxon>
        <taxon>Thermomonosporaceae</taxon>
        <taxon>Actinomadura</taxon>
    </lineage>
</organism>
<name>A0ABS7G544_9ACTN</name>
<dbReference type="RefSeq" id="WP_220170885.1">
    <property type="nucleotide sequence ID" value="NZ_JAIBOA010000038.1"/>
</dbReference>
<evidence type="ECO:0000256" key="1">
    <source>
        <dbReference type="ARBA" id="ARBA00022448"/>
    </source>
</evidence>
<dbReference type="PANTHER" id="PTHR45772">
    <property type="entry name" value="CONSERVED COMPONENT OF ABC TRANSPORTER FOR NATURAL AMINO ACIDS-RELATED"/>
    <property type="match status" value="1"/>
</dbReference>
<evidence type="ECO:0000256" key="2">
    <source>
        <dbReference type="ARBA" id="ARBA00022741"/>
    </source>
</evidence>
<dbReference type="Gene3D" id="3.40.50.300">
    <property type="entry name" value="P-loop containing nucleotide triphosphate hydrolases"/>
    <property type="match status" value="1"/>
</dbReference>
<reference evidence="6 7" key="1">
    <citation type="submission" date="2021-07" db="EMBL/GenBank/DDBJ databases">
        <title>Actinomadura sp. PM05-2 isolated from lichen.</title>
        <authorList>
            <person name="Somphong A."/>
            <person name="Phongsopitanun W."/>
            <person name="Tanasupawat S."/>
            <person name="Peongsungnone V."/>
        </authorList>
    </citation>
    <scope>NUCLEOTIDE SEQUENCE [LARGE SCALE GENOMIC DNA]</scope>
    <source>
        <strain evidence="6 7">PM05-2</strain>
    </source>
</reference>
<protein>
    <submittedName>
        <fullName evidence="6">ATP-binding cassette domain-containing protein</fullName>
    </submittedName>
</protein>
<feature type="signal peptide" evidence="4">
    <location>
        <begin position="1"/>
        <end position="25"/>
    </location>
</feature>
<dbReference type="Pfam" id="PF00005">
    <property type="entry name" value="ABC_tran"/>
    <property type="match status" value="1"/>
</dbReference>
<keyword evidence="2" id="KW-0547">Nucleotide-binding</keyword>
<gene>
    <name evidence="6" type="ORF">K1Y72_35230</name>
</gene>
<dbReference type="EMBL" id="JAIBOA010000038">
    <property type="protein sequence ID" value="MBW8487651.1"/>
    <property type="molecule type" value="Genomic_DNA"/>
</dbReference>
<keyword evidence="3 6" id="KW-0067">ATP-binding</keyword>
<evidence type="ECO:0000313" key="6">
    <source>
        <dbReference type="EMBL" id="MBW8487651.1"/>
    </source>
</evidence>
<proteinExistence type="predicted"/>
<evidence type="ECO:0000313" key="7">
    <source>
        <dbReference type="Proteomes" id="UP000774570"/>
    </source>
</evidence>
<dbReference type="SUPFAM" id="SSF52540">
    <property type="entry name" value="P-loop containing nucleoside triphosphate hydrolases"/>
    <property type="match status" value="1"/>
</dbReference>
<keyword evidence="4" id="KW-0732">Signal</keyword>
<sequence length="304" mass="31300">MRPRARTGPYRRITLALLGSATACATLGLRARPGLGRHGPEGGAGLRADGVTVRFGDVVAVRGAALEAPAGAVTGLVGPAGAGKSTLLDALSGLRRAEAGRVRLGDGDLTGRAAARARRGLGRTFERPVAFGGLTVRENVQVAAEIHAMTRPVAGRGPRDRRRRRRAARRDAGSVADALLARVGIAEYAGRRAAGLPPGPARLLELARALAARPSVLLLDEPFAGLPEAASRSLEVLLRDLAAEGLAVVVAAPEVEPVLGVCDTLYLLDAGRVTASGPPLEVARRVTRCRSSGAAGPPQRPARA</sequence>
<dbReference type="InterPro" id="IPR003439">
    <property type="entry name" value="ABC_transporter-like_ATP-bd"/>
</dbReference>
<evidence type="ECO:0000256" key="3">
    <source>
        <dbReference type="ARBA" id="ARBA00022840"/>
    </source>
</evidence>
<dbReference type="GO" id="GO:0005524">
    <property type="term" value="F:ATP binding"/>
    <property type="evidence" value="ECO:0007669"/>
    <property type="project" value="UniProtKB-KW"/>
</dbReference>
<dbReference type="InterPro" id="IPR003593">
    <property type="entry name" value="AAA+_ATPase"/>
</dbReference>
<dbReference type="InterPro" id="IPR051120">
    <property type="entry name" value="ABC_AA/LPS_Transport"/>
</dbReference>
<keyword evidence="7" id="KW-1185">Reference proteome</keyword>
<dbReference type="PROSITE" id="PS51257">
    <property type="entry name" value="PROKAR_LIPOPROTEIN"/>
    <property type="match status" value="1"/>
</dbReference>